<evidence type="ECO:0000313" key="3">
    <source>
        <dbReference type="Proteomes" id="UP000762676"/>
    </source>
</evidence>
<feature type="region of interest" description="Disordered" evidence="1">
    <location>
        <begin position="34"/>
        <end position="75"/>
    </location>
</feature>
<dbReference type="EMBL" id="BMAT01008052">
    <property type="protein sequence ID" value="GFR77042.1"/>
    <property type="molecule type" value="Genomic_DNA"/>
</dbReference>
<sequence>MFTENEKDYETQPRNCGLNFTCHSVRHINVTSCLVQGDGGGIGEDDNDDDNNNDDDDDDDDDDDEDDDDDDENKN</sequence>
<protein>
    <submittedName>
        <fullName evidence="2">Uncharacterized protein</fullName>
    </submittedName>
</protein>
<comment type="caution">
    <text evidence="2">The sequence shown here is derived from an EMBL/GenBank/DDBJ whole genome shotgun (WGS) entry which is preliminary data.</text>
</comment>
<name>A0AAV4FUV9_9GAST</name>
<proteinExistence type="predicted"/>
<reference evidence="2 3" key="1">
    <citation type="journal article" date="2021" name="Elife">
        <title>Chloroplast acquisition without the gene transfer in kleptoplastic sea slugs, Plakobranchus ocellatus.</title>
        <authorList>
            <person name="Maeda T."/>
            <person name="Takahashi S."/>
            <person name="Yoshida T."/>
            <person name="Shimamura S."/>
            <person name="Takaki Y."/>
            <person name="Nagai Y."/>
            <person name="Toyoda A."/>
            <person name="Suzuki Y."/>
            <person name="Arimoto A."/>
            <person name="Ishii H."/>
            <person name="Satoh N."/>
            <person name="Nishiyama T."/>
            <person name="Hasebe M."/>
            <person name="Maruyama T."/>
            <person name="Minagawa J."/>
            <person name="Obokata J."/>
            <person name="Shigenobu S."/>
        </authorList>
    </citation>
    <scope>NUCLEOTIDE SEQUENCE [LARGE SCALE GENOMIC DNA]</scope>
</reference>
<dbReference type="Proteomes" id="UP000762676">
    <property type="component" value="Unassembled WGS sequence"/>
</dbReference>
<evidence type="ECO:0000256" key="1">
    <source>
        <dbReference type="SAM" id="MobiDB-lite"/>
    </source>
</evidence>
<feature type="compositionally biased region" description="Acidic residues" evidence="1">
    <location>
        <begin position="43"/>
        <end position="75"/>
    </location>
</feature>
<organism evidence="2 3">
    <name type="scientific">Elysia marginata</name>
    <dbReference type="NCBI Taxonomy" id="1093978"/>
    <lineage>
        <taxon>Eukaryota</taxon>
        <taxon>Metazoa</taxon>
        <taxon>Spiralia</taxon>
        <taxon>Lophotrochozoa</taxon>
        <taxon>Mollusca</taxon>
        <taxon>Gastropoda</taxon>
        <taxon>Heterobranchia</taxon>
        <taxon>Euthyneura</taxon>
        <taxon>Panpulmonata</taxon>
        <taxon>Sacoglossa</taxon>
        <taxon>Placobranchoidea</taxon>
        <taxon>Plakobranchidae</taxon>
        <taxon>Elysia</taxon>
    </lineage>
</organism>
<evidence type="ECO:0000313" key="2">
    <source>
        <dbReference type="EMBL" id="GFR77042.1"/>
    </source>
</evidence>
<keyword evidence="3" id="KW-1185">Reference proteome</keyword>
<accession>A0AAV4FUV9</accession>
<gene>
    <name evidence="2" type="ORF">ElyMa_003958600</name>
</gene>
<dbReference type="AlphaFoldDB" id="A0AAV4FUV9"/>